<dbReference type="InterPro" id="IPR000313">
    <property type="entry name" value="PWWP_dom"/>
</dbReference>
<feature type="region of interest" description="Disordered" evidence="5">
    <location>
        <begin position="385"/>
        <end position="406"/>
    </location>
</feature>
<dbReference type="PANTHER" id="PTHR10688:SF5">
    <property type="entry name" value="PWWP DOMAIN-CONTAINING PROTEIN 1-RELATED"/>
    <property type="match status" value="1"/>
</dbReference>
<keyword evidence="8" id="KW-1185">Reference proteome</keyword>
<dbReference type="PANTHER" id="PTHR10688">
    <property type="entry name" value="PWWP DOMAIN-CONTAINING PROTEIN"/>
    <property type="match status" value="1"/>
</dbReference>
<dbReference type="PROSITE" id="PS50812">
    <property type="entry name" value="PWWP"/>
    <property type="match status" value="1"/>
</dbReference>
<dbReference type="AlphaFoldDB" id="A0ABD3RTV3"/>
<feature type="compositionally biased region" description="Basic and acidic residues" evidence="5">
    <location>
        <begin position="461"/>
        <end position="472"/>
    </location>
</feature>
<dbReference type="SMART" id="SM00293">
    <property type="entry name" value="PWWP"/>
    <property type="match status" value="1"/>
</dbReference>
<evidence type="ECO:0000256" key="1">
    <source>
        <dbReference type="ARBA" id="ARBA00023015"/>
    </source>
</evidence>
<feature type="compositionally biased region" description="Low complexity" evidence="5">
    <location>
        <begin position="826"/>
        <end position="849"/>
    </location>
</feature>
<feature type="domain" description="PWWP" evidence="6">
    <location>
        <begin position="82"/>
        <end position="143"/>
    </location>
</feature>
<dbReference type="GO" id="GO:0035098">
    <property type="term" value="C:ESC/E(Z) complex"/>
    <property type="evidence" value="ECO:0007669"/>
    <property type="project" value="UniProtKB-ARBA"/>
</dbReference>
<dbReference type="InterPro" id="IPR052657">
    <property type="entry name" value="PDP_family_Arabidopsis"/>
</dbReference>
<keyword evidence="2" id="KW-0804">Transcription</keyword>
<dbReference type="GO" id="GO:2000028">
    <property type="term" value="P:regulation of photoperiodism, flowering"/>
    <property type="evidence" value="ECO:0007669"/>
    <property type="project" value="UniProtKB-ARBA"/>
</dbReference>
<evidence type="ECO:0000256" key="5">
    <source>
        <dbReference type="SAM" id="MobiDB-lite"/>
    </source>
</evidence>
<feature type="compositionally biased region" description="Polar residues" evidence="5">
    <location>
        <begin position="19"/>
        <end position="39"/>
    </location>
</feature>
<evidence type="ECO:0000256" key="3">
    <source>
        <dbReference type="ARBA" id="ARBA00023242"/>
    </source>
</evidence>
<feature type="region of interest" description="Disordered" evidence="5">
    <location>
        <begin position="783"/>
        <end position="857"/>
    </location>
</feature>
<accession>A0ABD3RTV3</accession>
<comment type="caution">
    <text evidence="7">The sequence shown here is derived from an EMBL/GenBank/DDBJ whole genome shotgun (WGS) entry which is preliminary data.</text>
</comment>
<protein>
    <recommendedName>
        <fullName evidence="6">PWWP domain-containing protein</fullName>
    </recommendedName>
</protein>
<dbReference type="Proteomes" id="UP001634393">
    <property type="component" value="Unassembled WGS sequence"/>
</dbReference>
<dbReference type="Gene3D" id="2.30.30.140">
    <property type="match status" value="1"/>
</dbReference>
<dbReference type="EMBL" id="JBJXBP010000008">
    <property type="protein sequence ID" value="KAL3814676.1"/>
    <property type="molecule type" value="Genomic_DNA"/>
</dbReference>
<proteinExistence type="inferred from homology"/>
<sequence>MTTTSSGGPETKAVEDESTVASTSGADSVENHPTSPVNSDKSELHSGKKKSIAVEDYNSILTAFDEYAAKGNSESVGCGFEVGDMVWGKVKSHPWWPGQIYNDAFASPSVRKSKRVGHVLVAFFGDSSYGWFEPADLIPFEENFAEKSRQMVSRAFQNAVEEAVDELARRRSLGLACRCRNQFNFWPASVEGYFVVDVGDSEPGFYSMGQINKARDNFRPTEMVSFIEQLALAPMNDQHSTIEFLRNKATVLACRKAMFEEFDDTYAQAFGTAPECRPQRTAPVALDPSKATLNGRLVIAEALGKGNIYIKPEKKNLVEKDIYLSKERDEQIHGKSKKAARPSTDPLLYSSIGDHTHQTAQSGVIEGEHQPRHLASKAIDIKTSGASRRHVEGGTKKAKVRKRPAGELSSNNTILVEKKKRKKEINNETNGDHVKPPATVRSSVAMENISGMPLHVPQGDNNRREVDKDHIEGSPSSPVLVQQAVDIRTSELLALVRDLRGLALNPFHGKEKRRPDIIRRVFWKYRSLVYKKSLVLLPPAKNEASEAHSISTPATGDTAFDKPMDNSKVKLLKPAVRPGDPTIGGRKRGPSDRPDDSKRKKKLDGSKEIIKKKQLNDSEDIKKKKKINDLKLWAGEKKIPHRSTESQVSVKNVAPSLAPKAVKLESSKRLEPSVRAPNPTMLVMKFPNNAALPSGAQLRAKFARFGPMDHSATRIFWKSYQCRLVYRYKVDAEAALKFAVESSSNLFGNSNVRSYIRELEVEAAELEAVRIPKEDSLVEHRMAPKISSQQSAQLKSCLKKPSGDEGGGRGSNTRVKFVLGGDENSSKNLPNGSSSSTNSSLNATSYSSSKNLPKFNPQSSITTLATSTHFENFPMNTIMNMNMPSSEKVVTPRVSFNALHTQQITRNDISQQMIYLLKRCSDVVNNLTGVLGYVPYHPL</sequence>
<dbReference type="GO" id="GO:0006355">
    <property type="term" value="P:regulation of DNA-templated transcription"/>
    <property type="evidence" value="ECO:0007669"/>
    <property type="project" value="UniProtKB-ARBA"/>
</dbReference>
<evidence type="ECO:0000259" key="6">
    <source>
        <dbReference type="PROSITE" id="PS50812"/>
    </source>
</evidence>
<evidence type="ECO:0000313" key="7">
    <source>
        <dbReference type="EMBL" id="KAL3814676.1"/>
    </source>
</evidence>
<organism evidence="7 8">
    <name type="scientific">Penstemon smallii</name>
    <dbReference type="NCBI Taxonomy" id="265156"/>
    <lineage>
        <taxon>Eukaryota</taxon>
        <taxon>Viridiplantae</taxon>
        <taxon>Streptophyta</taxon>
        <taxon>Embryophyta</taxon>
        <taxon>Tracheophyta</taxon>
        <taxon>Spermatophyta</taxon>
        <taxon>Magnoliopsida</taxon>
        <taxon>eudicotyledons</taxon>
        <taxon>Gunneridae</taxon>
        <taxon>Pentapetalae</taxon>
        <taxon>asterids</taxon>
        <taxon>lamiids</taxon>
        <taxon>Lamiales</taxon>
        <taxon>Plantaginaceae</taxon>
        <taxon>Cheloneae</taxon>
        <taxon>Penstemon</taxon>
    </lineage>
</organism>
<dbReference type="Pfam" id="PF00855">
    <property type="entry name" value="PWWP"/>
    <property type="match status" value="1"/>
</dbReference>
<name>A0ABD3RTV3_9LAMI</name>
<dbReference type="CDD" id="cd05162">
    <property type="entry name" value="PWWP"/>
    <property type="match status" value="1"/>
</dbReference>
<gene>
    <name evidence="7" type="ORF">ACJIZ3_015944</name>
</gene>
<dbReference type="SUPFAM" id="SSF63748">
    <property type="entry name" value="Tudor/PWWP/MBT"/>
    <property type="match status" value="1"/>
</dbReference>
<evidence type="ECO:0000313" key="8">
    <source>
        <dbReference type="Proteomes" id="UP001634393"/>
    </source>
</evidence>
<evidence type="ECO:0000256" key="2">
    <source>
        <dbReference type="ARBA" id="ARBA00023163"/>
    </source>
</evidence>
<feature type="compositionally biased region" description="Basic and acidic residues" evidence="5">
    <location>
        <begin position="559"/>
        <end position="568"/>
    </location>
</feature>
<evidence type="ECO:0000256" key="4">
    <source>
        <dbReference type="ARBA" id="ARBA00060746"/>
    </source>
</evidence>
<feature type="compositionally biased region" description="Basic and acidic residues" evidence="5">
    <location>
        <begin position="589"/>
        <end position="606"/>
    </location>
</feature>
<feature type="region of interest" description="Disordered" evidence="5">
    <location>
        <begin position="542"/>
        <end position="606"/>
    </location>
</feature>
<comment type="similarity">
    <text evidence="4">Belongs to the PDP family.</text>
</comment>
<feature type="region of interest" description="Disordered" evidence="5">
    <location>
        <begin position="1"/>
        <end position="48"/>
    </location>
</feature>
<reference evidence="7 8" key="1">
    <citation type="submission" date="2024-12" db="EMBL/GenBank/DDBJ databases">
        <title>The unique morphological basis and parallel evolutionary history of personate flowers in Penstemon.</title>
        <authorList>
            <person name="Depatie T.H."/>
            <person name="Wessinger C.A."/>
        </authorList>
    </citation>
    <scope>NUCLEOTIDE SEQUENCE [LARGE SCALE GENOMIC DNA]</scope>
    <source>
        <strain evidence="7">WTNN_2</strain>
        <tissue evidence="7">Leaf</tissue>
    </source>
</reference>
<keyword evidence="1" id="KW-0805">Transcription regulation</keyword>
<feature type="region of interest" description="Disordered" evidence="5">
    <location>
        <begin position="451"/>
        <end position="476"/>
    </location>
</feature>
<dbReference type="FunFam" id="2.30.30.140:FF:000115">
    <property type="entry name" value="Tudor/PWWP/MBT superfamily protein"/>
    <property type="match status" value="1"/>
</dbReference>
<keyword evidence="3" id="KW-0539">Nucleus</keyword>